<accession>A0A0B2BX66</accession>
<evidence type="ECO:0000313" key="2">
    <source>
        <dbReference type="EMBL" id="KHL24216.1"/>
    </source>
</evidence>
<dbReference type="Proteomes" id="UP000030988">
    <property type="component" value="Unassembled WGS sequence"/>
</dbReference>
<protein>
    <recommendedName>
        <fullName evidence="4">DUF4168 domain-containing protein</fullName>
    </recommendedName>
</protein>
<feature type="chain" id="PRO_5002067769" description="DUF4168 domain-containing protein" evidence="1">
    <location>
        <begin position="23"/>
        <end position="148"/>
    </location>
</feature>
<keyword evidence="3" id="KW-1185">Reference proteome</keyword>
<proteinExistence type="predicted"/>
<sequence length="148" mass="16388">MRRRNYILIGLAMIASASTVSAGQDSSDRLLQAARTIGSMIGLSPEGLDLWAGHSVENSSYDRYTRSTEIDRAIGEQLALENPDRGILVELAAEQVAEAERLERLEQEQLIDIAFRLSEADRRTLGRYMVRSADESRRKAGAVLQALP</sequence>
<dbReference type="EMBL" id="JTDN01000003">
    <property type="protein sequence ID" value="KHL24216.1"/>
    <property type="molecule type" value="Genomic_DNA"/>
</dbReference>
<evidence type="ECO:0000256" key="1">
    <source>
        <dbReference type="SAM" id="SignalP"/>
    </source>
</evidence>
<dbReference type="AlphaFoldDB" id="A0A0B2BX66"/>
<reference evidence="2 3" key="1">
    <citation type="submission" date="2014-11" db="EMBL/GenBank/DDBJ databases">
        <title>Draft genome sequence of Kirrobacter mercurialis.</title>
        <authorList>
            <person name="Coil D.A."/>
            <person name="Eisen J.A."/>
        </authorList>
    </citation>
    <scope>NUCLEOTIDE SEQUENCE [LARGE SCALE GENOMIC DNA]</scope>
    <source>
        <strain evidence="2 3">Coronado</strain>
    </source>
</reference>
<evidence type="ECO:0008006" key="4">
    <source>
        <dbReference type="Google" id="ProtNLM"/>
    </source>
</evidence>
<organism evidence="2 3">
    <name type="scientific">Croceibacterium mercuriale</name>
    <dbReference type="NCBI Taxonomy" id="1572751"/>
    <lineage>
        <taxon>Bacteria</taxon>
        <taxon>Pseudomonadati</taxon>
        <taxon>Pseudomonadota</taxon>
        <taxon>Alphaproteobacteria</taxon>
        <taxon>Sphingomonadales</taxon>
        <taxon>Erythrobacteraceae</taxon>
        <taxon>Croceibacterium</taxon>
    </lineage>
</organism>
<evidence type="ECO:0000313" key="3">
    <source>
        <dbReference type="Proteomes" id="UP000030988"/>
    </source>
</evidence>
<gene>
    <name evidence="2" type="ORF">PK98_14610</name>
</gene>
<keyword evidence="1" id="KW-0732">Signal</keyword>
<comment type="caution">
    <text evidence="2">The sequence shown here is derived from an EMBL/GenBank/DDBJ whole genome shotgun (WGS) entry which is preliminary data.</text>
</comment>
<feature type="signal peptide" evidence="1">
    <location>
        <begin position="1"/>
        <end position="22"/>
    </location>
</feature>
<name>A0A0B2BX66_9SPHN</name>